<protein>
    <recommendedName>
        <fullName evidence="10">Ketosynthase family 3 (KS3) domain-containing protein</fullName>
    </recommendedName>
</protein>
<dbReference type="InterPro" id="IPR016039">
    <property type="entry name" value="Thiolase-like"/>
</dbReference>
<feature type="compositionally biased region" description="Pro residues" evidence="9">
    <location>
        <begin position="1821"/>
        <end position="1830"/>
    </location>
</feature>
<dbReference type="PANTHER" id="PTHR43074:SF1">
    <property type="entry name" value="BETA-KETOACYL SYNTHASE FAMILY PROTEIN-RELATED"/>
    <property type="match status" value="1"/>
</dbReference>
<gene>
    <name evidence="11" type="ORF">GCM10010145_33440</name>
</gene>
<dbReference type="InterPro" id="IPR010083">
    <property type="entry name" value="FabA"/>
</dbReference>
<comment type="similarity">
    <text evidence="2">Belongs to the thioester dehydratase family. FabA subfamily.</text>
</comment>
<evidence type="ECO:0000313" key="12">
    <source>
        <dbReference type="Proteomes" id="UP000620156"/>
    </source>
</evidence>
<evidence type="ECO:0000256" key="5">
    <source>
        <dbReference type="ARBA" id="ARBA00023098"/>
    </source>
</evidence>
<dbReference type="SUPFAM" id="SSF54637">
    <property type="entry name" value="Thioesterase/thiol ester dehydrase-isomerase"/>
    <property type="match status" value="4"/>
</dbReference>
<dbReference type="InterPro" id="IPR016035">
    <property type="entry name" value="Acyl_Trfase/lysoPLipase"/>
</dbReference>
<feature type="compositionally biased region" description="Low complexity" evidence="9">
    <location>
        <begin position="1563"/>
        <end position="1577"/>
    </location>
</feature>
<comment type="pathway">
    <text evidence="1">Lipid metabolism; fatty acid biosynthesis.</text>
</comment>
<evidence type="ECO:0000256" key="2">
    <source>
        <dbReference type="ARBA" id="ARBA00006714"/>
    </source>
</evidence>
<sequence>MSKYAIVGLSCLFPGAETPAEFWQNLSSGVDSRREGGEEVFGQPPEPRDTDPRHDIYCRRGGFVTDFAFDPEGYLLDPGHLSGLDRIFHWSLHVAREALRDSGHDGRPEILARTGLILGNYSFPTPASARVSVPLVQEAVLEGLRRAGHPALGALAHPGDRIDPARLNAEDLRVSGSPATVAAAALGLGGPRYALDAACSSALYALKLACDHLAAGQADLVLAGGVCAPDPTLIHLSFGDLQAYPRDGFSQPFDDRSGGILTGQGAGMVAVKRLADALRDGDRIHAVVDGIGLTNDGSGRHLLVPQGAGQLGSYALAYEQAGIDPSAVDYLECHATGTPIGDATEAQSVADFFGAAGRIPLIGSVKGNIGHLLTVAGLSSLLKVVLSMGNGYIPPTTGVDRPIRSKDGRVGEEVLVRTGREWPRGDGPRRAAVSAFGFGGTNAHVVLSEPEREPRTEDAQAPARTPVPALDITGLGAHFGSFDSLDAYERAVHSGRDTLVPLPERRWRGLDQTRDGSLEHGAGVTPDALPRGAFVDGLGIDPMDLKIPPADLRTYNLQHALAIKVADEALHDAGYSRAVAKGESAPPERRIAVVVGMEIEPTTHLRITRYGLGTFVREEFARAGVQVDEEELARLTAVGRDAVVDPIVANEVLSYIGNVMASRISSLWNLTGPSFTVSSDGSGTAEALQVARLLLLDPGIEAVLVGAVDLAGSAENLLLRPDVVADAGLTFAEGARGRRIGEGAGAVVVTRPGEAKAPVYARLESVAIRHAPPVDGRVPEADADTYAAAVEDALAAAGITADDIGYVEAHAGGTEAQDRAEIVGLAKIFPAREQGQQGTAGPVGRTGRVALGSAKAQIGDAGCAATMAGLIRAVLGLHHGYVPGTAGWTRPAPELADDFAASALYVPDASRPWLRRTAGSRRHATVGFIGAAGAHGHLVLSAEATRGTVVPSDWQRAGGPVVLPLSAHSFDGLLAAIDRHRELLAQEGADPLALAREAARQLSGRTARAVAVGRDAAELRAQLDLAARDLPAVHAAGGEWTTPAGSCFTTRPIGPDGKVALVYPGAFNSYPGLGQDLFRALPGLLTRFEGQADAPERHLRAAELYPRAQAAPGRRELMAFEASLGEDIPFMLATGTSFAILYTDLVREVLGITAHGGFGYSLGESSMLFATGGWLPEGRDDALISTTPIFEDRLCGPRRTVRGAWDLPDDTPDAEVWASHVLLTDAESVRAVLPRYDRVYLTHVNTPAELVVAGDPAQCKALIAELGCPAARSPVSAVMHVPVVDTEFEGLAGLNDYPTGSFGDLELFSAYDYEVLPALTREEIAHRIAHTLRGPIDFPRLVRGAYERGFRYFLEVGPSATCSRWVRETLGDAAHVAVPVDRRGVSATKSIAQLAARLTAHGLDLDLTALLGPAAERVPARPARPTRFRVGGAEPAPARIARELAAVPSGSPTPAPAAPAVPARAPGPAPVTMPTPGAAAARATAAAPPAPAAASGPVAGTAVPASAAGSTAVASPVAASGPAVGGVPVTGTAGVTSVPASYPAPPASGTAGATAGSGAAAAPAVPAAGAGPAGAVPTPGPAPVPGANSNSTTGHGLTGAVPAPGPAPVPGAVPDLGPAGAALASGSGPAGPVTPPGAAPGTGSASGPGAPGTPTVPGTPPTPHPVAATPAPDPVPSVPPEDSPLMPADPTLADAEVIAFDGTPISYLPWAQHAPGTAPAPSGEPLPPVTATPPAHVPAPSAALVQDEPAAVAADLVREMRRQMVATHSVVMETQQILQAATLNRVEALLDGGGATAPAVPATPPAPIAPAAPAAPVLPAAAPPAQPVATPPAATGQQAPGHQAPEPAREVKEGVIWDEADLLEFATGSVAKVFGPEFGVIDGYGKRVRLPAPPYHFVTRVTAIDGTTGEFKPSTITTEYDVPEDAWYAVDGGVPPAVTVEAGQCDLLLVSYLGIDFRNKGERVYRLLDSTLVFRGDLPRVGQTLRYDISIDRFVHQGDTTLFFFSYKCYADGELILELHDACAGFFSQAELDTPLGVVMTEKEKAARAQLPKGYFKPLAYARKNHLTRDDLELLAQGRPGDVFGPDHAQDPGVNPALRLPDEKLRMVDEVIIDRKGGPRALGKLTGIKKLTPDAWYFLCHFPDDHVLAGSLVAEGAVQLLQIYLLHQGMHLTLPDARFQCVTDTPIEVQVRGQITQAHEEIRYEVEVMELTLLPRATVIADVLIYLGDKPVIRMKNLGLQVREKEGSPYRPEIGGVPRFLGRRNRNGEPAMINELHLAHAAKGLLDMAMGPEFEVYRDSRAPYIPNGDFQFVDRVMSLKGTRGDLSPGSEMVTEYDSPADAWYYEQNSHPHMPNAVYMESSLQAAIFLGYYLGATLKNTDEQYSIRNLDGRATLVKDIDLRGRTIRHHSKLLMTSAVQGAVLQNFSYELSADGEVFYTGESLFGYFSEAALANQVGLDSGRYVAPWIEAEKPDASRVRRIELPEGAPEFSDPAGGHLHLPGDKFALVDHVDLVADGGKHGRGYLHGYRAIRPDEWYFDCHFHRDPVMPGSLGVEAVLQALRLYVLEQNLADGIERPRFAMATDVEMSWKYRGQILRHDRELFFDVHVKEVRREEGRLLVVADADLWKPGLRIYELTDVAVEVRTAEA</sequence>
<evidence type="ECO:0000313" key="11">
    <source>
        <dbReference type="EMBL" id="GGQ60627.1"/>
    </source>
</evidence>
<feature type="compositionally biased region" description="Pro residues" evidence="9">
    <location>
        <begin position="1671"/>
        <end position="1682"/>
    </location>
</feature>
<dbReference type="Pfam" id="PF00109">
    <property type="entry name" value="ketoacyl-synt"/>
    <property type="match status" value="2"/>
</dbReference>
<dbReference type="InterPro" id="IPR029069">
    <property type="entry name" value="HotDog_dom_sf"/>
</dbReference>
<dbReference type="PANTHER" id="PTHR43074">
    <property type="entry name" value="OMEGA-3 POLYUNSATURATED FATTY ACID SYNTHASE PFAB-RELATED"/>
    <property type="match status" value="1"/>
</dbReference>
<keyword evidence="5" id="KW-0443">Lipid metabolism</keyword>
<evidence type="ECO:0000256" key="9">
    <source>
        <dbReference type="SAM" id="MobiDB-lite"/>
    </source>
</evidence>
<dbReference type="Proteomes" id="UP000620156">
    <property type="component" value="Unassembled WGS sequence"/>
</dbReference>
<dbReference type="Pfam" id="PF07977">
    <property type="entry name" value="FabA"/>
    <property type="match status" value="2"/>
</dbReference>
<feature type="compositionally biased region" description="Low complexity" evidence="9">
    <location>
        <begin position="1831"/>
        <end position="1845"/>
    </location>
</feature>
<dbReference type="PROSITE" id="PS52004">
    <property type="entry name" value="KS3_2"/>
    <property type="match status" value="2"/>
</dbReference>
<dbReference type="Pfam" id="PF02801">
    <property type="entry name" value="Ketoacyl-synt_C"/>
    <property type="match status" value="2"/>
</dbReference>
<dbReference type="CDD" id="cd00833">
    <property type="entry name" value="PKS"/>
    <property type="match status" value="2"/>
</dbReference>
<dbReference type="SMART" id="SM00825">
    <property type="entry name" value="PKS_KS"/>
    <property type="match status" value="1"/>
</dbReference>
<feature type="compositionally biased region" description="Low complexity" evidence="9">
    <location>
        <begin position="1612"/>
        <end position="1631"/>
    </location>
</feature>
<reference evidence="11" key="1">
    <citation type="journal article" date="2014" name="Int. J. Syst. Evol. Microbiol.">
        <title>Complete genome sequence of Corynebacterium casei LMG S-19264T (=DSM 44701T), isolated from a smear-ripened cheese.</title>
        <authorList>
            <consortium name="US DOE Joint Genome Institute (JGI-PGF)"/>
            <person name="Walter F."/>
            <person name="Albersmeier A."/>
            <person name="Kalinowski J."/>
            <person name="Ruckert C."/>
        </authorList>
    </citation>
    <scope>NUCLEOTIDE SEQUENCE</scope>
    <source>
        <strain evidence="11">JCM 3131</strain>
    </source>
</reference>
<proteinExistence type="inferred from homology"/>
<keyword evidence="4" id="KW-0276">Fatty acid metabolism</keyword>
<dbReference type="InterPro" id="IPR014030">
    <property type="entry name" value="Ketoacyl_synth_N"/>
</dbReference>
<dbReference type="Gene3D" id="3.40.47.10">
    <property type="match status" value="2"/>
</dbReference>
<feature type="region of interest" description="Disordered" evidence="9">
    <location>
        <begin position="1447"/>
        <end position="1484"/>
    </location>
</feature>
<feature type="compositionally biased region" description="Low complexity" evidence="9">
    <location>
        <begin position="1474"/>
        <end position="1484"/>
    </location>
</feature>
<organism evidence="11 12">
    <name type="scientific">Streptomyces ruber</name>
    <dbReference type="NCBI Taxonomy" id="83378"/>
    <lineage>
        <taxon>Bacteria</taxon>
        <taxon>Bacillati</taxon>
        <taxon>Actinomycetota</taxon>
        <taxon>Actinomycetes</taxon>
        <taxon>Kitasatosporales</taxon>
        <taxon>Streptomycetaceae</taxon>
        <taxon>Streptomyces</taxon>
    </lineage>
</organism>
<keyword evidence="3" id="KW-0444">Lipid biosynthesis</keyword>
<keyword evidence="7" id="KW-0456">Lyase</keyword>
<dbReference type="Gene3D" id="3.30.70.3290">
    <property type="match status" value="2"/>
</dbReference>
<evidence type="ECO:0000259" key="10">
    <source>
        <dbReference type="PROSITE" id="PS52004"/>
    </source>
</evidence>
<evidence type="ECO:0000256" key="8">
    <source>
        <dbReference type="RuleBase" id="RU003694"/>
    </source>
</evidence>
<dbReference type="InterPro" id="IPR013114">
    <property type="entry name" value="FabA_FabZ"/>
</dbReference>
<evidence type="ECO:0000256" key="1">
    <source>
        <dbReference type="ARBA" id="ARBA00005194"/>
    </source>
</evidence>
<evidence type="ECO:0000256" key="4">
    <source>
        <dbReference type="ARBA" id="ARBA00022832"/>
    </source>
</evidence>
<dbReference type="SUPFAM" id="SSF53901">
    <property type="entry name" value="Thiolase-like"/>
    <property type="match status" value="3"/>
</dbReference>
<evidence type="ECO:0000256" key="3">
    <source>
        <dbReference type="ARBA" id="ARBA00022516"/>
    </source>
</evidence>
<dbReference type="GO" id="GO:0005737">
    <property type="term" value="C:cytoplasm"/>
    <property type="evidence" value="ECO:0007669"/>
    <property type="project" value="InterPro"/>
</dbReference>
<dbReference type="InterPro" id="IPR014043">
    <property type="entry name" value="Acyl_transferase_dom"/>
</dbReference>
<feature type="region of interest" description="Disordered" evidence="9">
    <location>
        <begin position="30"/>
        <end position="53"/>
    </location>
</feature>
<comment type="similarity">
    <text evidence="8">Belongs to the thiolase-like superfamily. Beta-ketoacyl-ACP synthases family.</text>
</comment>
<comment type="caution">
    <text evidence="11">The sequence shown here is derived from an EMBL/GenBank/DDBJ whole genome shotgun (WGS) entry which is preliminary data.</text>
</comment>
<accession>A0A918ERF5</accession>
<feature type="region of interest" description="Disordered" evidence="9">
    <location>
        <begin position="1820"/>
        <end position="1846"/>
    </location>
</feature>
<dbReference type="GO" id="GO:0006633">
    <property type="term" value="P:fatty acid biosynthetic process"/>
    <property type="evidence" value="ECO:0007669"/>
    <property type="project" value="UniProtKB-KW"/>
</dbReference>
<dbReference type="InterPro" id="IPR020841">
    <property type="entry name" value="PKS_Beta-ketoAc_synthase_dom"/>
</dbReference>
<dbReference type="RefSeq" id="WP_229821061.1">
    <property type="nucleotide sequence ID" value="NZ_BMQK01000006.1"/>
</dbReference>
<keyword evidence="6" id="KW-0275">Fatty acid biosynthesis</keyword>
<dbReference type="InterPro" id="IPR014031">
    <property type="entry name" value="Ketoacyl_synth_C"/>
</dbReference>
<dbReference type="Gene3D" id="3.40.366.10">
    <property type="entry name" value="Malonyl-Coenzyme A Acyl Carrier Protein, domain 2"/>
    <property type="match status" value="2"/>
</dbReference>
<keyword evidence="8" id="KW-0808">Transferase</keyword>
<dbReference type="GO" id="GO:0019171">
    <property type="term" value="F:(3R)-hydroxyacyl-[acyl-carrier-protein] dehydratase activity"/>
    <property type="evidence" value="ECO:0007669"/>
    <property type="project" value="InterPro"/>
</dbReference>
<dbReference type="SUPFAM" id="SSF52151">
    <property type="entry name" value="FabD/lysophospholipase-like"/>
    <property type="match status" value="1"/>
</dbReference>
<keyword evidence="12" id="KW-1185">Reference proteome</keyword>
<feature type="region of interest" description="Disordered" evidence="9">
    <location>
        <begin position="1563"/>
        <end position="1689"/>
    </location>
</feature>
<feature type="compositionally biased region" description="Pro residues" evidence="9">
    <location>
        <begin position="1451"/>
        <end position="1473"/>
    </location>
</feature>
<name>A0A918ERF5_9ACTN</name>
<evidence type="ECO:0000256" key="6">
    <source>
        <dbReference type="ARBA" id="ARBA00023160"/>
    </source>
</evidence>
<dbReference type="GO" id="GO:0016747">
    <property type="term" value="F:acyltransferase activity, transferring groups other than amino-acyl groups"/>
    <property type="evidence" value="ECO:0007669"/>
    <property type="project" value="UniProtKB-ARBA"/>
</dbReference>
<evidence type="ECO:0000256" key="7">
    <source>
        <dbReference type="ARBA" id="ARBA00023239"/>
    </source>
</evidence>
<dbReference type="InterPro" id="IPR052568">
    <property type="entry name" value="PKS-FAS_Synthase"/>
</dbReference>
<feature type="domain" description="Ketosynthase family 3 (KS3)" evidence="10">
    <location>
        <begin position="467"/>
        <end position="942"/>
    </location>
</feature>
<reference evidence="11" key="2">
    <citation type="submission" date="2020-09" db="EMBL/GenBank/DDBJ databases">
        <authorList>
            <person name="Sun Q."/>
            <person name="Ohkuma M."/>
        </authorList>
    </citation>
    <scope>NUCLEOTIDE SEQUENCE</scope>
    <source>
        <strain evidence="11">JCM 3131</strain>
    </source>
</reference>
<dbReference type="CDD" id="cd01287">
    <property type="entry name" value="FabA"/>
    <property type="match status" value="1"/>
</dbReference>
<dbReference type="SMART" id="SM00827">
    <property type="entry name" value="PKS_AT"/>
    <property type="match status" value="1"/>
</dbReference>
<dbReference type="Gene3D" id="3.10.129.10">
    <property type="entry name" value="Hotdog Thioesterase"/>
    <property type="match status" value="4"/>
</dbReference>
<dbReference type="EMBL" id="BMQK01000006">
    <property type="protein sequence ID" value="GGQ60627.1"/>
    <property type="molecule type" value="Genomic_DNA"/>
</dbReference>
<dbReference type="InterPro" id="IPR001227">
    <property type="entry name" value="Ac_transferase_dom_sf"/>
</dbReference>
<feature type="domain" description="Ketosynthase family 3 (KS3)" evidence="10">
    <location>
        <begin position="1"/>
        <end position="449"/>
    </location>
</feature>